<dbReference type="AlphaFoldDB" id="A0AAV7P101"/>
<keyword evidence="3" id="KW-1185">Reference proteome</keyword>
<comment type="caution">
    <text evidence="2">The sequence shown here is derived from an EMBL/GenBank/DDBJ whole genome shotgun (WGS) entry which is preliminary data.</text>
</comment>
<proteinExistence type="predicted"/>
<protein>
    <submittedName>
        <fullName evidence="2">Uncharacterized protein</fullName>
    </submittedName>
</protein>
<name>A0AAV7P101_PLEWA</name>
<evidence type="ECO:0000256" key="1">
    <source>
        <dbReference type="SAM" id="MobiDB-lite"/>
    </source>
</evidence>
<reference evidence="2" key="1">
    <citation type="journal article" date="2022" name="bioRxiv">
        <title>Sequencing and chromosome-scale assembly of the giantPleurodeles waltlgenome.</title>
        <authorList>
            <person name="Brown T."/>
            <person name="Elewa A."/>
            <person name="Iarovenko S."/>
            <person name="Subramanian E."/>
            <person name="Araus A.J."/>
            <person name="Petzold A."/>
            <person name="Susuki M."/>
            <person name="Suzuki K.-i.T."/>
            <person name="Hayashi T."/>
            <person name="Toyoda A."/>
            <person name="Oliveira C."/>
            <person name="Osipova E."/>
            <person name="Leigh N.D."/>
            <person name="Simon A."/>
            <person name="Yun M.H."/>
        </authorList>
    </citation>
    <scope>NUCLEOTIDE SEQUENCE</scope>
    <source>
        <strain evidence="2">20211129_DDA</strain>
        <tissue evidence="2">Liver</tissue>
    </source>
</reference>
<organism evidence="2 3">
    <name type="scientific">Pleurodeles waltl</name>
    <name type="common">Iberian ribbed newt</name>
    <dbReference type="NCBI Taxonomy" id="8319"/>
    <lineage>
        <taxon>Eukaryota</taxon>
        <taxon>Metazoa</taxon>
        <taxon>Chordata</taxon>
        <taxon>Craniata</taxon>
        <taxon>Vertebrata</taxon>
        <taxon>Euteleostomi</taxon>
        <taxon>Amphibia</taxon>
        <taxon>Batrachia</taxon>
        <taxon>Caudata</taxon>
        <taxon>Salamandroidea</taxon>
        <taxon>Salamandridae</taxon>
        <taxon>Pleurodelinae</taxon>
        <taxon>Pleurodeles</taxon>
    </lineage>
</organism>
<accession>A0AAV7P101</accession>
<sequence>MVRDQDIGYQGRLSAVSTHCKELPDKCYEEQFGDGGVGDGELTGTSAGLYDKLDVGMEKMLDYDEEDLEDDELQEDADNEAA</sequence>
<gene>
    <name evidence="2" type="ORF">NDU88_009021</name>
</gene>
<evidence type="ECO:0000313" key="3">
    <source>
        <dbReference type="Proteomes" id="UP001066276"/>
    </source>
</evidence>
<dbReference type="Proteomes" id="UP001066276">
    <property type="component" value="Chromosome 8"/>
</dbReference>
<evidence type="ECO:0000313" key="2">
    <source>
        <dbReference type="EMBL" id="KAJ1120872.1"/>
    </source>
</evidence>
<feature type="region of interest" description="Disordered" evidence="1">
    <location>
        <begin position="61"/>
        <end position="82"/>
    </location>
</feature>
<dbReference type="EMBL" id="JANPWB010000012">
    <property type="protein sequence ID" value="KAJ1120872.1"/>
    <property type="molecule type" value="Genomic_DNA"/>
</dbReference>
<feature type="compositionally biased region" description="Acidic residues" evidence="1">
    <location>
        <begin position="63"/>
        <end position="82"/>
    </location>
</feature>